<comment type="similarity">
    <text evidence="2">Belongs to the class-V pyridoxal-phosphate-dependent aminotransferase family.</text>
</comment>
<dbReference type="InterPro" id="IPR015421">
    <property type="entry name" value="PyrdxlP-dep_Trfase_major"/>
</dbReference>
<protein>
    <submittedName>
        <fullName evidence="7">Alanine--glyoxylate aminotransferase family protein</fullName>
    </submittedName>
</protein>
<dbReference type="PANTHER" id="PTHR21152">
    <property type="entry name" value="AMINOTRANSFERASE CLASS V"/>
    <property type="match status" value="1"/>
</dbReference>
<evidence type="ECO:0000256" key="1">
    <source>
        <dbReference type="ARBA" id="ARBA00001933"/>
    </source>
</evidence>
<feature type="modified residue" description="N6-(pyridoxal phosphate)lysine" evidence="5">
    <location>
        <position position="189"/>
    </location>
</feature>
<dbReference type="InterPro" id="IPR000192">
    <property type="entry name" value="Aminotrans_V_dom"/>
</dbReference>
<dbReference type="InterPro" id="IPR015424">
    <property type="entry name" value="PyrdxlP-dep_Trfase"/>
</dbReference>
<evidence type="ECO:0000313" key="7">
    <source>
        <dbReference type="EMBL" id="NMC63932.1"/>
    </source>
</evidence>
<accession>A0A7X9FTA2</accession>
<feature type="domain" description="Aminotransferase class V" evidence="6">
    <location>
        <begin position="15"/>
        <end position="326"/>
    </location>
</feature>
<comment type="cofactor">
    <cofactor evidence="1 5">
        <name>pyridoxal 5'-phosphate</name>
        <dbReference type="ChEBI" id="CHEBI:597326"/>
    </cofactor>
</comment>
<dbReference type="EMBL" id="JAAZON010000559">
    <property type="protein sequence ID" value="NMC63932.1"/>
    <property type="molecule type" value="Genomic_DNA"/>
</dbReference>
<keyword evidence="7" id="KW-0032">Aminotransferase</keyword>
<dbReference type="PANTHER" id="PTHR21152:SF40">
    <property type="entry name" value="ALANINE--GLYOXYLATE AMINOTRANSFERASE"/>
    <property type="match status" value="1"/>
</dbReference>
<name>A0A7X9FTA2_9DELT</name>
<proteinExistence type="inferred from homology"/>
<dbReference type="GO" id="GO:0008453">
    <property type="term" value="F:alanine-glyoxylate transaminase activity"/>
    <property type="evidence" value="ECO:0007669"/>
    <property type="project" value="TreeGrafter"/>
</dbReference>
<dbReference type="InterPro" id="IPR024169">
    <property type="entry name" value="SP_NH2Trfase/AEP_transaminase"/>
</dbReference>
<dbReference type="PIRSF" id="PIRSF000524">
    <property type="entry name" value="SPT"/>
    <property type="match status" value="1"/>
</dbReference>
<evidence type="ECO:0000256" key="4">
    <source>
        <dbReference type="PIRSR" id="PIRSR000524-1"/>
    </source>
</evidence>
<keyword evidence="3 5" id="KW-0663">Pyridoxal phosphate</keyword>
<gene>
    <name evidence="7" type="ORF">GYA55_12285</name>
</gene>
<reference evidence="7 8" key="1">
    <citation type="journal article" date="2020" name="Biotechnol. Biofuels">
        <title>New insights from the biogas microbiome by comprehensive genome-resolved metagenomics of nearly 1600 species originating from multiple anaerobic digesters.</title>
        <authorList>
            <person name="Campanaro S."/>
            <person name="Treu L."/>
            <person name="Rodriguez-R L.M."/>
            <person name="Kovalovszki A."/>
            <person name="Ziels R.M."/>
            <person name="Maus I."/>
            <person name="Zhu X."/>
            <person name="Kougias P.G."/>
            <person name="Basile A."/>
            <person name="Luo G."/>
            <person name="Schluter A."/>
            <person name="Konstantinidis K.T."/>
            <person name="Angelidaki I."/>
        </authorList>
    </citation>
    <scope>NUCLEOTIDE SEQUENCE [LARGE SCALE GENOMIC DNA]</scope>
    <source>
        <strain evidence="7">AS27yjCOA_65</strain>
    </source>
</reference>
<dbReference type="InterPro" id="IPR015422">
    <property type="entry name" value="PyrdxlP-dep_Trfase_small"/>
</dbReference>
<dbReference type="Pfam" id="PF00266">
    <property type="entry name" value="Aminotran_5"/>
    <property type="match status" value="1"/>
</dbReference>
<keyword evidence="7" id="KW-0808">Transferase</keyword>
<dbReference type="GO" id="GO:0019265">
    <property type="term" value="P:glycine biosynthetic process, by transamination of glyoxylate"/>
    <property type="evidence" value="ECO:0007669"/>
    <property type="project" value="TreeGrafter"/>
</dbReference>
<dbReference type="Gene3D" id="3.40.640.10">
    <property type="entry name" value="Type I PLP-dependent aspartate aminotransferase-like (Major domain)"/>
    <property type="match status" value="1"/>
</dbReference>
<evidence type="ECO:0000256" key="5">
    <source>
        <dbReference type="PIRSR" id="PIRSR000524-50"/>
    </source>
</evidence>
<evidence type="ECO:0000256" key="2">
    <source>
        <dbReference type="ARBA" id="ARBA00009236"/>
    </source>
</evidence>
<dbReference type="GO" id="GO:0004760">
    <property type="term" value="F:L-serine-pyruvate transaminase activity"/>
    <property type="evidence" value="ECO:0007669"/>
    <property type="project" value="TreeGrafter"/>
</dbReference>
<comment type="caution">
    <text evidence="7">The sequence shown here is derived from an EMBL/GenBank/DDBJ whole genome shotgun (WGS) entry which is preliminary data.</text>
</comment>
<dbReference type="Proteomes" id="UP000524246">
    <property type="component" value="Unassembled WGS sequence"/>
</dbReference>
<sequence length="365" mass="40677">MENIYFTPGPTQLHPAVKGFLHDALKKDICSISHRSQIFRELYVEAVTNIKKLMGTPEEFEVFFLASATEIMERIIQSCVHSKSFHVVNGAFSKRFFDIACMLKKNAEQAEYNHGADVELCELKVPDDAELICITQNETSTGFWIPPIDFKKLTKTNKDSLLAVDVVSSAPCAALDFAVVDLAFFSVQKCFGLPSGLGVLIAGPESLKKAQDLESRNVNPMSFHSLVSLAECGAKEQTYETPNVLGIYLIAKMASWMLEYGIERIRLDMEAKQELLKSAISEMDGLSFFVENKRFQSPTVSTLSSQRDLKALRANLAAEGLHVGSGYGDFKDKQIRIANFPSHSLLDFERLVAALKKYSMHLGDR</sequence>
<evidence type="ECO:0000313" key="8">
    <source>
        <dbReference type="Proteomes" id="UP000524246"/>
    </source>
</evidence>
<dbReference type="Gene3D" id="3.90.1150.10">
    <property type="entry name" value="Aspartate Aminotransferase, domain 1"/>
    <property type="match status" value="1"/>
</dbReference>
<feature type="binding site" evidence="4">
    <location>
        <position position="336"/>
    </location>
    <ligand>
        <name>substrate</name>
    </ligand>
</feature>
<dbReference type="AlphaFoldDB" id="A0A7X9FTA2"/>
<dbReference type="SUPFAM" id="SSF53383">
    <property type="entry name" value="PLP-dependent transferases"/>
    <property type="match status" value="1"/>
</dbReference>
<evidence type="ECO:0000256" key="3">
    <source>
        <dbReference type="ARBA" id="ARBA00022898"/>
    </source>
</evidence>
<organism evidence="7 8">
    <name type="scientific">SAR324 cluster bacterium</name>
    <dbReference type="NCBI Taxonomy" id="2024889"/>
    <lineage>
        <taxon>Bacteria</taxon>
        <taxon>Deltaproteobacteria</taxon>
        <taxon>SAR324 cluster</taxon>
    </lineage>
</organism>
<evidence type="ECO:0000259" key="6">
    <source>
        <dbReference type="Pfam" id="PF00266"/>
    </source>
</evidence>